<sequence length="363" mass="37317">MFCHPRRGEAGERARAVRVRSSIGLVLAFAMGALALTAASPAGPAAAGAVCPSPYRTVRLGTLGGAAGVPLALNDHGAVVGWSNTAGGALHPFLWQHGRMTDLGTLDRVEGGWGMATDINRNGVAVGQSDRGGVRHAVRWQGGKITDLGTLGGVSASAAAVNDHGVIVGGRTMPDGVLRAFLWRDGRLTDLDVPGGGDVVVTDINNSDQVVGFAMPTDRPAFAFLWQRGTVTVLPTSRYGGQARAINDRGVVVGKVFGAEGGLAVRWWRGGSTMLGTLPDGDASGARDINDRGVILGAGNVGPHSLEDHAFLWDRGVLRDLDPARVPESATALNNRGEIIGTVPGPAGAGIAALFVPSAGSRR</sequence>
<comment type="caution">
    <text evidence="1">The sequence shown here is derived from an EMBL/GenBank/DDBJ whole genome shotgun (WGS) entry which is preliminary data.</text>
</comment>
<dbReference type="InterPro" id="IPR014262">
    <property type="entry name" value="HAF_rpt"/>
</dbReference>
<dbReference type="RefSeq" id="WP_317795568.1">
    <property type="nucleotide sequence ID" value="NZ_AP028461.1"/>
</dbReference>
<reference evidence="2" key="1">
    <citation type="journal article" date="2019" name="Int. J. Syst. Evol. Microbiol.">
        <title>The Global Catalogue of Microorganisms (GCM) 10K type strain sequencing project: providing services to taxonomists for standard genome sequencing and annotation.</title>
        <authorList>
            <consortium name="The Broad Institute Genomics Platform"/>
            <consortium name="The Broad Institute Genome Sequencing Center for Infectious Disease"/>
            <person name="Wu L."/>
            <person name="Ma J."/>
        </authorList>
    </citation>
    <scope>NUCLEOTIDE SEQUENCE [LARGE SCALE GENOMIC DNA]</scope>
    <source>
        <strain evidence="2">CCM 7526</strain>
    </source>
</reference>
<evidence type="ECO:0000313" key="1">
    <source>
        <dbReference type="EMBL" id="MFD1374010.1"/>
    </source>
</evidence>
<gene>
    <name evidence="1" type="ORF">ACFQ5G_52520</name>
</gene>
<dbReference type="NCBIfam" id="TIGR02913">
    <property type="entry name" value="HAF_rpt"/>
    <property type="match status" value="3"/>
</dbReference>
<name>A0ABW4AUU8_9ACTN</name>
<dbReference type="Proteomes" id="UP001597183">
    <property type="component" value="Unassembled WGS sequence"/>
</dbReference>
<dbReference type="EMBL" id="JBHTMK010000078">
    <property type="protein sequence ID" value="MFD1374010.1"/>
    <property type="molecule type" value="Genomic_DNA"/>
</dbReference>
<accession>A0ABW4AUU8</accession>
<keyword evidence="2" id="KW-1185">Reference proteome</keyword>
<proteinExistence type="predicted"/>
<organism evidence="1 2">
    <name type="scientific">Actinoplanes sichuanensis</name>
    <dbReference type="NCBI Taxonomy" id="512349"/>
    <lineage>
        <taxon>Bacteria</taxon>
        <taxon>Bacillati</taxon>
        <taxon>Actinomycetota</taxon>
        <taxon>Actinomycetes</taxon>
        <taxon>Micromonosporales</taxon>
        <taxon>Micromonosporaceae</taxon>
        <taxon>Actinoplanes</taxon>
    </lineage>
</organism>
<evidence type="ECO:0000313" key="2">
    <source>
        <dbReference type="Proteomes" id="UP001597183"/>
    </source>
</evidence>
<evidence type="ECO:0008006" key="3">
    <source>
        <dbReference type="Google" id="ProtNLM"/>
    </source>
</evidence>
<protein>
    <recommendedName>
        <fullName evidence="3">HAF family extracellular repeat protein</fullName>
    </recommendedName>
</protein>